<sequence>MMTIRRTLLTTVGLAVLATVPVSASVHPAMAQTRPVAASAPVKPQSRPIDTRTVQQRQLDDRQPVMAQPQGQQPALPAMPELPPPFGANLFSGAFQLERSDGLNADYVVAPGDRIAIRVWGEMTADEVAAVDAQGNIFIPSVGPVQVAGTRANELDAKVRGSLRSVYTNNVEVYVNLLTATPVTVYVTGPVLQPGQYAGLPSDSLLSFLHRAGGIDAERGSYRKIKVLRAGKEVARVDLYRFLIDGHVPAFRFRDGDVVLVERQGLTVTVDGTARNPFRFEFAGSTATGAELMDIARPMPKVSHAGASGNRDSGPFSVYVPLSDFRALRLQDGDSVRFQADDHAQIIDIGIEGSHLGPSYYAVNRDTTLKELLDHIAVDTGSANVQAVYLRRRSVARQQRQLLDESLRRLEQSVLTAPASSDGEATIRVQEAALVSQFVERARAVQPEGRVIVARDGKVADIRLEDGDTVIIPQQSDLIMIAGEVLVPQAVVYSPRSSAEDYIARSGGLTERADPDRFAIMRANGAVEIASTEPLRPGDSLLVLPKVDTKGLQITKDIMQVIYQIAVAAAVALAI</sequence>
<dbReference type="EMBL" id="AVFL01000015">
    <property type="protein sequence ID" value="EWY38919.1"/>
    <property type="molecule type" value="Genomic_DNA"/>
</dbReference>
<feature type="compositionally biased region" description="Low complexity" evidence="2">
    <location>
        <begin position="67"/>
        <end position="79"/>
    </location>
</feature>
<dbReference type="InterPro" id="IPR049712">
    <property type="entry name" value="Poly_export"/>
</dbReference>
<reference evidence="6 7" key="1">
    <citation type="submission" date="2013-08" db="EMBL/GenBank/DDBJ databases">
        <title>The genome sequence of Skermanella stibiiresistens.</title>
        <authorList>
            <person name="Zhu W."/>
            <person name="Wang G."/>
        </authorList>
    </citation>
    <scope>NUCLEOTIDE SEQUENCE [LARGE SCALE GENOMIC DNA]</scope>
    <source>
        <strain evidence="6 7">SB22</strain>
    </source>
</reference>
<dbReference type="OrthoDB" id="197007at2"/>
<keyword evidence="6" id="KW-0813">Transport</keyword>
<feature type="chain" id="PRO_5004921483" evidence="3">
    <location>
        <begin position="25"/>
        <end position="575"/>
    </location>
</feature>
<protein>
    <submittedName>
        <fullName evidence="6">Sugar transporter</fullName>
    </submittedName>
</protein>
<evidence type="ECO:0000256" key="1">
    <source>
        <dbReference type="ARBA" id="ARBA00022729"/>
    </source>
</evidence>
<dbReference type="Gene3D" id="3.10.560.10">
    <property type="entry name" value="Outer membrane lipoprotein wza domain like"/>
    <property type="match status" value="2"/>
</dbReference>
<evidence type="ECO:0000259" key="5">
    <source>
        <dbReference type="Pfam" id="PF10531"/>
    </source>
</evidence>
<dbReference type="GO" id="GO:0015159">
    <property type="term" value="F:polysaccharide transmembrane transporter activity"/>
    <property type="evidence" value="ECO:0007669"/>
    <property type="project" value="InterPro"/>
</dbReference>
<dbReference type="Gene3D" id="3.30.1950.10">
    <property type="entry name" value="wza like domain"/>
    <property type="match status" value="1"/>
</dbReference>
<dbReference type="InterPro" id="IPR019554">
    <property type="entry name" value="Soluble_ligand-bd"/>
</dbReference>
<dbReference type="Proteomes" id="UP000019486">
    <property type="component" value="Unassembled WGS sequence"/>
</dbReference>
<keyword evidence="6" id="KW-0762">Sugar transport</keyword>
<dbReference type="PATRIC" id="fig|1385369.3.peg.4105"/>
<evidence type="ECO:0000313" key="6">
    <source>
        <dbReference type="EMBL" id="EWY38919.1"/>
    </source>
</evidence>
<dbReference type="STRING" id="1385369.N825_10600"/>
<keyword evidence="1 3" id="KW-0732">Signal</keyword>
<evidence type="ECO:0000256" key="2">
    <source>
        <dbReference type="SAM" id="MobiDB-lite"/>
    </source>
</evidence>
<proteinExistence type="predicted"/>
<dbReference type="PANTHER" id="PTHR33619:SF3">
    <property type="entry name" value="POLYSACCHARIDE EXPORT PROTEIN GFCE-RELATED"/>
    <property type="match status" value="1"/>
</dbReference>
<organism evidence="6 7">
    <name type="scientific">Skermanella stibiiresistens SB22</name>
    <dbReference type="NCBI Taxonomy" id="1385369"/>
    <lineage>
        <taxon>Bacteria</taxon>
        <taxon>Pseudomonadati</taxon>
        <taxon>Pseudomonadota</taxon>
        <taxon>Alphaproteobacteria</taxon>
        <taxon>Rhodospirillales</taxon>
        <taxon>Azospirillaceae</taxon>
        <taxon>Skermanella</taxon>
    </lineage>
</organism>
<gene>
    <name evidence="6" type="ORF">N825_10600</name>
</gene>
<evidence type="ECO:0000259" key="4">
    <source>
        <dbReference type="Pfam" id="PF02563"/>
    </source>
</evidence>
<feature type="signal peptide" evidence="3">
    <location>
        <begin position="1"/>
        <end position="24"/>
    </location>
</feature>
<dbReference type="PANTHER" id="PTHR33619">
    <property type="entry name" value="POLYSACCHARIDE EXPORT PROTEIN GFCE-RELATED"/>
    <property type="match status" value="1"/>
</dbReference>
<feature type="region of interest" description="Disordered" evidence="2">
    <location>
        <begin position="32"/>
        <end position="80"/>
    </location>
</feature>
<keyword evidence="7" id="KW-1185">Reference proteome</keyword>
<feature type="domain" description="Polysaccharide export protein N-terminal" evidence="4">
    <location>
        <begin position="104"/>
        <end position="177"/>
    </location>
</feature>
<comment type="caution">
    <text evidence="6">The sequence shown here is derived from an EMBL/GenBank/DDBJ whole genome shotgun (WGS) entry which is preliminary data.</text>
</comment>
<evidence type="ECO:0000313" key="7">
    <source>
        <dbReference type="Proteomes" id="UP000019486"/>
    </source>
</evidence>
<dbReference type="AlphaFoldDB" id="W9GYM1"/>
<dbReference type="InterPro" id="IPR003715">
    <property type="entry name" value="Poly_export_N"/>
</dbReference>
<evidence type="ECO:0000256" key="3">
    <source>
        <dbReference type="SAM" id="SignalP"/>
    </source>
</evidence>
<feature type="domain" description="Soluble ligand binding" evidence="5">
    <location>
        <begin position="479"/>
        <end position="527"/>
    </location>
</feature>
<accession>W9GYM1</accession>
<name>W9GYM1_9PROT</name>
<dbReference type="Pfam" id="PF02563">
    <property type="entry name" value="Poly_export"/>
    <property type="match status" value="1"/>
</dbReference>
<dbReference type="Pfam" id="PF10531">
    <property type="entry name" value="SLBB"/>
    <property type="match status" value="1"/>
</dbReference>